<dbReference type="Gene3D" id="3.30.470.20">
    <property type="entry name" value="ATP-grasp fold, B domain"/>
    <property type="match status" value="1"/>
</dbReference>
<dbReference type="PANTHER" id="PTHR43585:SF2">
    <property type="entry name" value="ATP-GRASP ENZYME FSQD"/>
    <property type="match status" value="1"/>
</dbReference>
<dbReference type="PROSITE" id="PS50975">
    <property type="entry name" value="ATP_GRASP"/>
    <property type="match status" value="1"/>
</dbReference>
<evidence type="ECO:0000256" key="2">
    <source>
        <dbReference type="ARBA" id="ARBA00022741"/>
    </source>
</evidence>
<dbReference type="Proteomes" id="UP001432360">
    <property type="component" value="Plasmid pSchITTGS70c"/>
</dbReference>
<organism evidence="6 7">
    <name type="scientific">Sinorhizobium chiapasense</name>
    <dbReference type="NCBI Taxonomy" id="501572"/>
    <lineage>
        <taxon>Bacteria</taxon>
        <taxon>Pseudomonadati</taxon>
        <taxon>Pseudomonadota</taxon>
        <taxon>Alphaproteobacteria</taxon>
        <taxon>Hyphomicrobiales</taxon>
        <taxon>Rhizobiaceae</taxon>
        <taxon>Sinorhizobium/Ensifer group</taxon>
        <taxon>Sinorhizobium</taxon>
    </lineage>
</organism>
<keyword evidence="7" id="KW-1185">Reference proteome</keyword>
<keyword evidence="2 4" id="KW-0547">Nucleotide-binding</keyword>
<evidence type="ECO:0000313" key="7">
    <source>
        <dbReference type="Proteomes" id="UP001432360"/>
    </source>
</evidence>
<dbReference type="InterPro" id="IPR005479">
    <property type="entry name" value="CPAse_ATP-bd"/>
</dbReference>
<evidence type="ECO:0000256" key="4">
    <source>
        <dbReference type="PROSITE-ProRule" id="PRU00409"/>
    </source>
</evidence>
<dbReference type="EMBL" id="CP133151">
    <property type="protein sequence ID" value="WVT06412.1"/>
    <property type="molecule type" value="Genomic_DNA"/>
</dbReference>
<keyword evidence="6" id="KW-0614">Plasmid</keyword>
<sequence>MTKRALILLEGSRYNGPLYVHAALQLGLHAIVLSADPAQYGYLGAEGIEAIRVDTANLETLIRECSRLHAAYDIAGITSVGDSFYATVGKLCRHFDLPGPNPTSIERCCDKFTQRQLLAEAGVPIPAYRLVKDARDVEGAAAEIGLPVIVKPAVGTGSRGVRLCGTLEELADHTTYLLGGKHIWQSLPRILVEEFAQGPLYTVEIMGNEVIGIGTNDFGPPPYFISRECIIPAPLTDDEHVSIADVSMSCLRALGLCWGPTGVEIRWTKHGPVVIEVNPRLHGGTTSQRVQLACGVDLITEHIKLVIGEELDLRRRHSHTAAVRYLIPDRDGTLEWIGGDSEAAAVPGVVEVKFYVQPETPIIINGDLRDYIGHVIAASPSFAETETILQRAADLIDWSITPFSTPGEQERLVAP</sequence>
<evidence type="ECO:0000256" key="3">
    <source>
        <dbReference type="ARBA" id="ARBA00022840"/>
    </source>
</evidence>
<dbReference type="RefSeq" id="WP_331375476.1">
    <property type="nucleotide sequence ID" value="NZ_CP133151.1"/>
</dbReference>
<dbReference type="SUPFAM" id="SSF56059">
    <property type="entry name" value="Glutathione synthetase ATP-binding domain-like"/>
    <property type="match status" value="1"/>
</dbReference>
<dbReference type="InterPro" id="IPR040570">
    <property type="entry name" value="LAL_C2"/>
</dbReference>
<evidence type="ECO:0000256" key="1">
    <source>
        <dbReference type="ARBA" id="ARBA00022598"/>
    </source>
</evidence>
<accession>A0ABZ2BFZ1</accession>
<proteinExistence type="predicted"/>
<name>A0ABZ2BFZ1_9HYPH</name>
<feature type="domain" description="ATP-grasp" evidence="5">
    <location>
        <begin position="115"/>
        <end position="307"/>
    </location>
</feature>
<dbReference type="Gene3D" id="3.30.1490.20">
    <property type="entry name" value="ATP-grasp fold, A domain"/>
    <property type="match status" value="1"/>
</dbReference>
<dbReference type="PROSITE" id="PS00867">
    <property type="entry name" value="CPSASE_2"/>
    <property type="match status" value="1"/>
</dbReference>
<dbReference type="Pfam" id="PF02786">
    <property type="entry name" value="CPSase_L_D2"/>
    <property type="match status" value="1"/>
</dbReference>
<evidence type="ECO:0000259" key="5">
    <source>
        <dbReference type="PROSITE" id="PS50975"/>
    </source>
</evidence>
<dbReference type="InterPro" id="IPR011761">
    <property type="entry name" value="ATP-grasp"/>
</dbReference>
<dbReference type="Gene3D" id="3.40.50.20">
    <property type="match status" value="1"/>
</dbReference>
<gene>
    <name evidence="6" type="ORF">RB548_23960</name>
</gene>
<dbReference type="InterPro" id="IPR013815">
    <property type="entry name" value="ATP_grasp_subdomain_1"/>
</dbReference>
<reference evidence="6" key="1">
    <citation type="submission" date="2023-08" db="EMBL/GenBank/DDBJ databases">
        <title>Complete genome sequence of Sinorhizobium chiapanecum ITTG S70 isolated from Acaciella angustissima nodules in Chiapas-Mexico.</title>
        <authorList>
            <person name="Rincon-Rosales R."/>
            <person name="Rogel M.A."/>
            <person name="Rincon-Medina C.I."/>
            <person name="Guerrero G."/>
            <person name="Manzano-Gomez L.A."/>
            <person name="Lopez-Lopez A."/>
            <person name="Rincon Molina F.A."/>
            <person name="Martinez-Romero E."/>
        </authorList>
    </citation>
    <scope>NUCLEOTIDE SEQUENCE</scope>
    <source>
        <strain evidence="6">ITTG S70</strain>
        <plasmid evidence="6">pSchITTGS70c</plasmid>
    </source>
</reference>
<keyword evidence="3 4" id="KW-0067">ATP-binding</keyword>
<evidence type="ECO:0000313" key="6">
    <source>
        <dbReference type="EMBL" id="WVT06412.1"/>
    </source>
</evidence>
<dbReference type="Pfam" id="PF18603">
    <property type="entry name" value="LAL_C2"/>
    <property type="match status" value="1"/>
</dbReference>
<keyword evidence="1" id="KW-0436">Ligase</keyword>
<dbReference type="SMART" id="SM01209">
    <property type="entry name" value="GARS_A"/>
    <property type="match status" value="1"/>
</dbReference>
<dbReference type="PANTHER" id="PTHR43585">
    <property type="entry name" value="FUMIPYRROLE BIOSYNTHESIS PROTEIN C"/>
    <property type="match status" value="1"/>
</dbReference>
<protein>
    <submittedName>
        <fullName evidence="6">Acetyl-CoA carboxylase biotin carboxylase subunit family protein</fullName>
    </submittedName>
</protein>
<geneLocation type="plasmid" evidence="6 7">
    <name>pSchITTGS70c</name>
</geneLocation>
<dbReference type="InterPro" id="IPR052032">
    <property type="entry name" value="ATP-dep_AA_Ligase"/>
</dbReference>